<dbReference type="SUPFAM" id="SSF52540">
    <property type="entry name" value="P-loop containing nucleoside triphosphate hydrolases"/>
    <property type="match status" value="2"/>
</dbReference>
<comment type="function">
    <text evidence="1 9">May be involved in recombinational repair of damaged DNA.</text>
</comment>
<evidence type="ECO:0000313" key="12">
    <source>
        <dbReference type="EMBL" id="KIC72791.1"/>
    </source>
</evidence>
<evidence type="ECO:0000256" key="7">
    <source>
        <dbReference type="ARBA" id="ARBA00023204"/>
    </source>
</evidence>
<dbReference type="InterPro" id="IPR027417">
    <property type="entry name" value="P-loop_NTPase"/>
</dbReference>
<evidence type="ECO:0000256" key="5">
    <source>
        <dbReference type="ARBA" id="ARBA00022763"/>
    </source>
</evidence>
<dbReference type="Proteomes" id="UP000031465">
    <property type="component" value="Unassembled WGS sequence"/>
</dbReference>
<keyword evidence="10" id="KW-0175">Coiled coil</keyword>
<comment type="similarity">
    <text evidence="2 9">Belongs to the RecN family.</text>
</comment>
<dbReference type="EMBL" id="JSAN01000047">
    <property type="protein sequence ID" value="KIC72791.1"/>
    <property type="molecule type" value="Genomic_DNA"/>
</dbReference>
<dbReference type="Pfam" id="PF02463">
    <property type="entry name" value="SMC_N"/>
    <property type="match status" value="1"/>
</dbReference>
<dbReference type="GO" id="GO:0043590">
    <property type="term" value="C:bacterial nucleoid"/>
    <property type="evidence" value="ECO:0007669"/>
    <property type="project" value="TreeGrafter"/>
</dbReference>
<dbReference type="GO" id="GO:0009432">
    <property type="term" value="P:SOS response"/>
    <property type="evidence" value="ECO:0007669"/>
    <property type="project" value="TreeGrafter"/>
</dbReference>
<dbReference type="NCBIfam" id="TIGR00634">
    <property type="entry name" value="recN"/>
    <property type="match status" value="1"/>
</dbReference>
<evidence type="ECO:0000256" key="8">
    <source>
        <dbReference type="ARBA" id="ARBA00033408"/>
    </source>
</evidence>
<dbReference type="GO" id="GO:0005524">
    <property type="term" value="F:ATP binding"/>
    <property type="evidence" value="ECO:0007669"/>
    <property type="project" value="UniProtKB-KW"/>
</dbReference>
<dbReference type="GO" id="GO:0006310">
    <property type="term" value="P:DNA recombination"/>
    <property type="evidence" value="ECO:0007669"/>
    <property type="project" value="InterPro"/>
</dbReference>
<feature type="domain" description="RecF/RecN/SMC N-terminal" evidence="11">
    <location>
        <begin position="2"/>
        <end position="508"/>
    </location>
</feature>
<evidence type="ECO:0000259" key="11">
    <source>
        <dbReference type="Pfam" id="PF02463"/>
    </source>
</evidence>
<dbReference type="PIRSF" id="PIRSF003128">
    <property type="entry name" value="RecN"/>
    <property type="match status" value="1"/>
</dbReference>
<dbReference type="GO" id="GO:0006281">
    <property type="term" value="P:DNA repair"/>
    <property type="evidence" value="ECO:0007669"/>
    <property type="project" value="UniProtKB-KW"/>
</dbReference>
<dbReference type="InterPro" id="IPR003395">
    <property type="entry name" value="RecF/RecN/SMC_N"/>
</dbReference>
<dbReference type="AlphaFoldDB" id="A0A0C1JQJ7"/>
<comment type="caution">
    <text evidence="12">The sequence shown here is derived from an EMBL/GenBank/DDBJ whole genome shotgun (WGS) entry which is preliminary data.</text>
</comment>
<sequence>MLKQLRIQNIILVENADISFSSGLNILTGETGSGKSAIMHGLSLAIGERVDTSLIRKGCDKGIVEAIFDIDRLDLNNLLEEGGIDHESHQDLIIRREIAITGKNRIFINNQSAQASFLRKLGSQIVQIVGQRANQNLFNLDYHREVLDIYGGLSPFLQRYKESYVYENELKKRLDLLIQQDAHRMREIDICKSEWEELEEAQLKPGEDEELFTEYTILFNSEELSAKTREINQALTGEKVSILAILNRQKQNLESLSHFDPILKEVEQSFQSVFLELQEISHTLRHYQNKLNHNPERLQIVNERLSLLNRLKRKYGGTIDEVIHYQQEIKQKLYRLENTDIEIEELKIELQQAQTDTNDLARILSEKRVLLARQLQTALSTQLHSLNMPKAEFKVIIEPQKRTLIGDDKIEFFLQPNVGEHQIALKDGASGGEISRVLLALQTILAGKEKILTLIFDEVDANIGGETASIVGDKLKEIGKQHQVICITHFPQVASLADHHLQISKVEKDGRTLTQVQKLDKISCQQELARMAGQKFLAFSQ</sequence>
<organism evidence="12 13">
    <name type="scientific">Candidatus Protochlamydia amoebophila</name>
    <dbReference type="NCBI Taxonomy" id="362787"/>
    <lineage>
        <taxon>Bacteria</taxon>
        <taxon>Pseudomonadati</taxon>
        <taxon>Chlamydiota</taxon>
        <taxon>Chlamydiia</taxon>
        <taxon>Parachlamydiales</taxon>
        <taxon>Parachlamydiaceae</taxon>
        <taxon>Candidatus Protochlamydia</taxon>
    </lineage>
</organism>
<dbReference type="InterPro" id="IPR004604">
    <property type="entry name" value="DNA_recomb/repair_RecN"/>
</dbReference>
<gene>
    <name evidence="12" type="primary">recN</name>
    <name evidence="12" type="ORF">DB44_CA00030</name>
</gene>
<evidence type="ECO:0000256" key="2">
    <source>
        <dbReference type="ARBA" id="ARBA00009441"/>
    </source>
</evidence>
<dbReference type="Gene3D" id="3.40.50.300">
    <property type="entry name" value="P-loop containing nucleotide triphosphate hydrolases"/>
    <property type="match status" value="2"/>
</dbReference>
<keyword evidence="5 9" id="KW-0227">DNA damage</keyword>
<protein>
    <recommendedName>
        <fullName evidence="3 9">DNA repair protein RecN</fullName>
    </recommendedName>
    <alternativeName>
        <fullName evidence="8 9">Recombination protein N</fullName>
    </alternativeName>
</protein>
<evidence type="ECO:0000256" key="4">
    <source>
        <dbReference type="ARBA" id="ARBA00022741"/>
    </source>
</evidence>
<keyword evidence="6" id="KW-0067">ATP-binding</keyword>
<proteinExistence type="inferred from homology"/>
<dbReference type="RefSeq" id="WP_039357433.1">
    <property type="nucleotide sequence ID" value="NZ_JSAN01000047.1"/>
</dbReference>
<keyword evidence="4" id="KW-0547">Nucleotide-binding</keyword>
<name>A0A0C1JQJ7_9BACT</name>
<keyword evidence="7 9" id="KW-0234">DNA repair</keyword>
<reference evidence="12 13" key="1">
    <citation type="journal article" date="2014" name="Mol. Biol. Evol.">
        <title>Massive expansion of Ubiquitination-related gene families within the Chlamydiae.</title>
        <authorList>
            <person name="Domman D."/>
            <person name="Collingro A."/>
            <person name="Lagkouvardos I."/>
            <person name="Gehre L."/>
            <person name="Weinmaier T."/>
            <person name="Rattei T."/>
            <person name="Subtil A."/>
            <person name="Horn M."/>
        </authorList>
    </citation>
    <scope>NUCLEOTIDE SEQUENCE [LARGE SCALE GENOMIC DNA]</scope>
    <source>
        <strain evidence="12 13">EI2</strain>
    </source>
</reference>
<dbReference type="PANTHER" id="PTHR11059:SF0">
    <property type="entry name" value="DNA REPAIR PROTEIN RECN"/>
    <property type="match status" value="1"/>
</dbReference>
<feature type="coiled-coil region" evidence="10">
    <location>
        <begin position="329"/>
        <end position="363"/>
    </location>
</feature>
<evidence type="ECO:0000256" key="10">
    <source>
        <dbReference type="SAM" id="Coils"/>
    </source>
</evidence>
<accession>A0A0C1JQJ7</accession>
<evidence type="ECO:0000256" key="9">
    <source>
        <dbReference type="PIRNR" id="PIRNR003128"/>
    </source>
</evidence>
<evidence type="ECO:0000256" key="6">
    <source>
        <dbReference type="ARBA" id="ARBA00022840"/>
    </source>
</evidence>
<evidence type="ECO:0000256" key="3">
    <source>
        <dbReference type="ARBA" id="ARBA00021315"/>
    </source>
</evidence>
<evidence type="ECO:0000256" key="1">
    <source>
        <dbReference type="ARBA" id="ARBA00003618"/>
    </source>
</evidence>
<dbReference type="CDD" id="cd03241">
    <property type="entry name" value="ABC_RecN"/>
    <property type="match status" value="2"/>
</dbReference>
<evidence type="ECO:0000313" key="13">
    <source>
        <dbReference type="Proteomes" id="UP000031465"/>
    </source>
</evidence>
<dbReference type="PANTHER" id="PTHR11059">
    <property type="entry name" value="DNA REPAIR PROTEIN RECN"/>
    <property type="match status" value="1"/>
</dbReference>
<dbReference type="PATRIC" id="fig|362787.3.peg.750"/>